<sequence>MTEQILTGVNRFKVTQKPALLRDDSRYQAMRTEINRRYSPLSGRVDWEKVKTLAESIAMDAGADLLISAYYCVAVCKTDGVAGLATGLELMLAVLAHASKESSPSAEKTTEIINWMITRVTPDLKELLGTMDNVRDLYRCEYACQQLFELLQSYQQDSSSNLVPNLDTLGFLIFEKLDAVNQIHNVVPTLNNLKSKSKDSHRKLLFWRSLSFVSMSVLAITFVLLMKTLYREPQQVVDFLVAQTSATKVDSFAGQQEPSAVKRINTQIDELFASVPPANKEVLIYPQQIDFLIDLDKYYQRFSKARTRMANISQQIETLASNTGQIVHLKQMSTDLDQYASSLSPVLGRAYYIDEMLATAQLQRAGKELNLLDGQLKSLLIKRMLLKQEWAKQSLTEDSLERIESIERLERVSSLESKPLANKK</sequence>
<keyword evidence="4" id="KW-1185">Reference proteome</keyword>
<evidence type="ECO:0000256" key="1">
    <source>
        <dbReference type="SAM" id="Phobius"/>
    </source>
</evidence>
<feature type="transmembrane region" description="Helical" evidence="1">
    <location>
        <begin position="205"/>
        <end position="226"/>
    </location>
</feature>
<reference evidence="3 4" key="1">
    <citation type="submission" date="2022-01" db="EMBL/GenBank/DDBJ databases">
        <title>Whole genome-based taxonomy of the Shewanellaceae.</title>
        <authorList>
            <person name="Martin-Rodriguez A.J."/>
        </authorList>
    </citation>
    <scope>NUCLEOTIDE SEQUENCE [LARGE SCALE GENOMIC DNA]</scope>
    <source>
        <strain evidence="3 4">DSM 17177</strain>
    </source>
</reference>
<dbReference type="PANTHER" id="PTHR37024:SF5">
    <property type="entry name" value="IMPA N-TERMINAL DOMAIN-CONTAINING PROTEIN"/>
    <property type="match status" value="1"/>
</dbReference>
<evidence type="ECO:0000313" key="3">
    <source>
        <dbReference type="EMBL" id="MCL1125536.1"/>
    </source>
</evidence>
<dbReference type="Pfam" id="PF06812">
    <property type="entry name" value="ImpA_N"/>
    <property type="match status" value="1"/>
</dbReference>
<keyword evidence="1" id="KW-0472">Membrane</keyword>
<keyword evidence="1" id="KW-1133">Transmembrane helix</keyword>
<evidence type="ECO:0000259" key="2">
    <source>
        <dbReference type="Pfam" id="PF06812"/>
    </source>
</evidence>
<dbReference type="EMBL" id="JAKIKS010000052">
    <property type="protein sequence ID" value="MCL1125536.1"/>
    <property type="molecule type" value="Genomic_DNA"/>
</dbReference>
<keyword evidence="1" id="KW-0812">Transmembrane</keyword>
<organism evidence="3 4">
    <name type="scientific">Shewanella surugensis</name>
    <dbReference type="NCBI Taxonomy" id="212020"/>
    <lineage>
        <taxon>Bacteria</taxon>
        <taxon>Pseudomonadati</taxon>
        <taxon>Pseudomonadota</taxon>
        <taxon>Gammaproteobacteria</taxon>
        <taxon>Alteromonadales</taxon>
        <taxon>Shewanellaceae</taxon>
        <taxon>Shewanella</taxon>
    </lineage>
</organism>
<dbReference type="RefSeq" id="WP_248940850.1">
    <property type="nucleotide sequence ID" value="NZ_JAKIKS010000052.1"/>
</dbReference>
<accession>A0ABT0LCV1</accession>
<evidence type="ECO:0000313" key="4">
    <source>
        <dbReference type="Proteomes" id="UP001203423"/>
    </source>
</evidence>
<dbReference type="Proteomes" id="UP001203423">
    <property type="component" value="Unassembled WGS sequence"/>
</dbReference>
<protein>
    <submittedName>
        <fullName evidence="3">Type VI secretion system ImpA family N-terminal domain-containing protein</fullName>
    </submittedName>
</protein>
<dbReference type="InterPro" id="IPR010657">
    <property type="entry name" value="ImpA_N"/>
</dbReference>
<dbReference type="PANTHER" id="PTHR37024">
    <property type="entry name" value="TYPE VI SECRETION SYSTEM DUF2094 AND IMPA-RELATED DOMAIN PROTEIN"/>
    <property type="match status" value="1"/>
</dbReference>
<name>A0ABT0LCV1_9GAMM</name>
<proteinExistence type="predicted"/>
<gene>
    <name evidence="3" type="ORF">L2764_13885</name>
</gene>
<comment type="caution">
    <text evidence="3">The sequence shown here is derived from an EMBL/GenBank/DDBJ whole genome shotgun (WGS) entry which is preliminary data.</text>
</comment>
<feature type="domain" description="ImpA N-terminal" evidence="2">
    <location>
        <begin position="21"/>
        <end position="108"/>
    </location>
</feature>